<dbReference type="KEGG" id="haad:MW046_08685"/>
<dbReference type="GeneID" id="71928118"/>
<evidence type="ECO:0000313" key="2">
    <source>
        <dbReference type="Proteomes" id="UP000831768"/>
    </source>
</evidence>
<dbReference type="Pfam" id="PF26484">
    <property type="entry name" value="WNWW"/>
    <property type="match status" value="1"/>
</dbReference>
<gene>
    <name evidence="1" type="ORF">MW046_08685</name>
</gene>
<sequence>MDRERLGTALDTFDPTPGERRVVTRQAIDLHDSGRFEEDTGTELTAEVIVDNLHDAPEDRLADRWNWWIGALTIAYGGYERFQVRAIDR</sequence>
<dbReference type="RefSeq" id="WP_247992721.1">
    <property type="nucleotide sequence ID" value="NZ_CP096019.1"/>
</dbReference>
<reference evidence="1" key="1">
    <citation type="submission" date="2022-04" db="EMBL/GenBank/DDBJ databases">
        <title>Halocatena sp. nov., isolated from a salt lake.</title>
        <authorList>
            <person name="Cui H.-L."/>
        </authorList>
    </citation>
    <scope>NUCLEOTIDE SEQUENCE</scope>
    <source>
        <strain evidence="1">AD-1</strain>
    </source>
</reference>
<name>A0A8U0A1Y1_9EURY</name>
<evidence type="ECO:0000313" key="1">
    <source>
        <dbReference type="EMBL" id="UPM42043.1"/>
    </source>
</evidence>
<dbReference type="InterPro" id="IPR058716">
    <property type="entry name" value="WNWW_dom-containing"/>
</dbReference>
<dbReference type="AlphaFoldDB" id="A0A8U0A1Y1"/>
<protein>
    <submittedName>
        <fullName evidence="1">Uncharacterized protein</fullName>
    </submittedName>
</protein>
<proteinExistence type="predicted"/>
<accession>A0A8U0A1Y1</accession>
<keyword evidence="2" id="KW-1185">Reference proteome</keyword>
<organism evidence="1 2">
    <name type="scientific">Halocatena salina</name>
    <dbReference type="NCBI Taxonomy" id="2934340"/>
    <lineage>
        <taxon>Archaea</taxon>
        <taxon>Methanobacteriati</taxon>
        <taxon>Methanobacteriota</taxon>
        <taxon>Stenosarchaea group</taxon>
        <taxon>Halobacteria</taxon>
        <taxon>Halobacteriales</taxon>
        <taxon>Natronomonadaceae</taxon>
        <taxon>Halocatena</taxon>
    </lineage>
</organism>
<dbReference type="Proteomes" id="UP000831768">
    <property type="component" value="Chromosome"/>
</dbReference>
<dbReference type="EMBL" id="CP096019">
    <property type="protein sequence ID" value="UPM42043.1"/>
    <property type="molecule type" value="Genomic_DNA"/>
</dbReference>